<evidence type="ECO:0000259" key="14">
    <source>
        <dbReference type="Pfam" id="PF22776"/>
    </source>
</evidence>
<reference evidence="15 16" key="1">
    <citation type="submission" date="2019-03" db="EMBL/GenBank/DDBJ databases">
        <title>Sapientia aquatica gen. nov., sp. nov., isolated from a crater lake.</title>
        <authorList>
            <person name="Felfoldi T."/>
            <person name="Szabo A."/>
            <person name="Toth E."/>
            <person name="Schumann P."/>
            <person name="Keki Z."/>
            <person name="Marialigeti K."/>
            <person name="Mathe I."/>
        </authorList>
    </citation>
    <scope>NUCLEOTIDE SEQUENCE [LARGE SCALE GENOMIC DNA]</scope>
    <source>
        <strain evidence="15 16">SA-152</strain>
    </source>
</reference>
<dbReference type="GO" id="GO:0015079">
    <property type="term" value="F:potassium ion transmembrane transporter activity"/>
    <property type="evidence" value="ECO:0007669"/>
    <property type="project" value="UniProtKB-UniRule"/>
</dbReference>
<dbReference type="EMBL" id="SMYL01000002">
    <property type="protein sequence ID" value="TDK67565.1"/>
    <property type="molecule type" value="Genomic_DNA"/>
</dbReference>
<gene>
    <name evidence="12" type="primary">kup</name>
    <name evidence="15" type="ORF">E2I14_07410</name>
</gene>
<accession>A0A4R5W553</accession>
<comment type="function">
    <text evidence="12">Transport of potassium into the cell. Likely operates as a K(+):H(+) symporter.</text>
</comment>
<keyword evidence="8 12" id="KW-0630">Potassium</keyword>
<evidence type="ECO:0000256" key="10">
    <source>
        <dbReference type="ARBA" id="ARBA00023065"/>
    </source>
</evidence>
<feature type="transmembrane region" description="Helical" evidence="12">
    <location>
        <begin position="169"/>
        <end position="194"/>
    </location>
</feature>
<dbReference type="InterPro" id="IPR003855">
    <property type="entry name" value="K+_transporter"/>
</dbReference>
<evidence type="ECO:0000256" key="4">
    <source>
        <dbReference type="ARBA" id="ARBA00022475"/>
    </source>
</evidence>
<feature type="transmembrane region" description="Helical" evidence="12">
    <location>
        <begin position="286"/>
        <end position="306"/>
    </location>
</feature>
<evidence type="ECO:0000259" key="13">
    <source>
        <dbReference type="Pfam" id="PF02705"/>
    </source>
</evidence>
<feature type="transmembrane region" description="Helical" evidence="12">
    <location>
        <begin position="49"/>
        <end position="72"/>
    </location>
</feature>
<dbReference type="AlphaFoldDB" id="A0A4R5W553"/>
<feature type="domain" description="K+ potassium transporter integral membrane" evidence="13">
    <location>
        <begin position="16"/>
        <end position="468"/>
    </location>
</feature>
<evidence type="ECO:0000313" key="15">
    <source>
        <dbReference type="EMBL" id="TDK67565.1"/>
    </source>
</evidence>
<sequence>MSSQFQSTKSSTAALTIAALGIVYGDIGTSPLYTMQTIFSQEYGLELTSFNVLGVVSLILWGLFTIVALKYVTLILRADNRGEGGIMALMALALESVGKQSRWHYILLLLGLFGAALFYGDGVITPAMSVISAIEGLNVATPNFSTYVVPITVVVLIALYSFQHKGTAGIGIFFGPIMLLWFAALAVMGVINIVKAPVILMALNPMHAIDFLLFHGWIAFVALGAVVLAFTGAEALYADMGHFGRKPIRFAWFGVVFPALMLNYLGQGGLLLTNPAAAENPFYNQLGAWSIYPLVALSTVAAVIASQATISGTYSMTKEAISLGLLPRLSIIHTSTKEIGQIYMPMVNWIQLVVVLAAVVGFGSSANLAAAYGIAVTATMLITTILTFFVIHYKWKYNLLLCVASTGFFFVIDASFFSANALKILHGGWFPLVLGACMFTVMLTWHKGRELVFFNLRNHAIPLKDFLTSLFVAPPHRVGGTAIFLRSASEGVPHALLHNLSHNKILHDRVIFLTVYNQEIPWVPFDERVRVTSLGNECYQLDVFYGFKNEPDIPQALELAANKGLKFEIMETSFFVTRQTIVSRPEHQMSAWREWLFVTMSRTARDAADYYRIPSNRVIEVGSQVEI</sequence>
<name>A0A4R5W553_9BURK</name>
<dbReference type="OrthoDB" id="9805577at2"/>
<evidence type="ECO:0000256" key="8">
    <source>
        <dbReference type="ARBA" id="ARBA00022958"/>
    </source>
</evidence>
<feature type="transmembrane region" description="Helical" evidence="12">
    <location>
        <begin position="398"/>
        <end position="418"/>
    </location>
</feature>
<evidence type="ECO:0000256" key="3">
    <source>
        <dbReference type="ARBA" id="ARBA00022448"/>
    </source>
</evidence>
<comment type="catalytic activity">
    <reaction evidence="12">
        <text>K(+)(in) + H(+)(in) = K(+)(out) + H(+)(out)</text>
        <dbReference type="Rhea" id="RHEA:28490"/>
        <dbReference type="ChEBI" id="CHEBI:15378"/>
        <dbReference type="ChEBI" id="CHEBI:29103"/>
    </reaction>
</comment>
<keyword evidence="16" id="KW-1185">Reference proteome</keyword>
<protein>
    <recommendedName>
        <fullName evidence="12">Probable potassium transport system protein Kup</fullName>
    </recommendedName>
</protein>
<feature type="transmembrane region" description="Helical" evidence="12">
    <location>
        <begin position="369"/>
        <end position="391"/>
    </location>
</feature>
<keyword evidence="3 12" id="KW-0813">Transport</keyword>
<keyword evidence="10 12" id="KW-0406">Ion transport</keyword>
<proteinExistence type="inferred from homology"/>
<evidence type="ECO:0000256" key="1">
    <source>
        <dbReference type="ARBA" id="ARBA00004141"/>
    </source>
</evidence>
<dbReference type="HAMAP" id="MF_01522">
    <property type="entry name" value="Kup"/>
    <property type="match status" value="1"/>
</dbReference>
<evidence type="ECO:0000256" key="5">
    <source>
        <dbReference type="ARBA" id="ARBA00022538"/>
    </source>
</evidence>
<feature type="transmembrane region" description="Helical" evidence="12">
    <location>
        <begin position="105"/>
        <end position="124"/>
    </location>
</feature>
<comment type="similarity">
    <text evidence="2 12">Belongs to the HAK/KUP transporter (TC 2.A.72) family.</text>
</comment>
<feature type="transmembrane region" description="Helical" evidence="12">
    <location>
        <begin position="342"/>
        <end position="363"/>
    </location>
</feature>
<keyword evidence="6 12" id="KW-0812">Transmembrane</keyword>
<dbReference type="GO" id="GO:0005886">
    <property type="term" value="C:plasma membrane"/>
    <property type="evidence" value="ECO:0007669"/>
    <property type="project" value="UniProtKB-SubCell"/>
</dbReference>
<dbReference type="GO" id="GO:0015293">
    <property type="term" value="F:symporter activity"/>
    <property type="evidence" value="ECO:0007669"/>
    <property type="project" value="UniProtKB-UniRule"/>
</dbReference>
<dbReference type="InterPro" id="IPR053951">
    <property type="entry name" value="K_trans_N"/>
</dbReference>
<evidence type="ECO:0000256" key="12">
    <source>
        <dbReference type="HAMAP-Rule" id="MF_01522"/>
    </source>
</evidence>
<keyword evidence="9 12" id="KW-1133">Transmembrane helix</keyword>
<keyword evidence="4 12" id="KW-1003">Cell membrane</keyword>
<evidence type="ECO:0000256" key="11">
    <source>
        <dbReference type="ARBA" id="ARBA00023136"/>
    </source>
</evidence>
<evidence type="ECO:0000256" key="7">
    <source>
        <dbReference type="ARBA" id="ARBA00022847"/>
    </source>
</evidence>
<dbReference type="Proteomes" id="UP000294829">
    <property type="component" value="Unassembled WGS sequence"/>
</dbReference>
<feature type="domain" description="K+ potassium transporter C-terminal" evidence="14">
    <location>
        <begin position="480"/>
        <end position="627"/>
    </location>
</feature>
<evidence type="ECO:0000256" key="6">
    <source>
        <dbReference type="ARBA" id="ARBA00022692"/>
    </source>
</evidence>
<organism evidence="15 16">
    <name type="scientific">Sapientia aquatica</name>
    <dbReference type="NCBI Taxonomy" id="1549640"/>
    <lineage>
        <taxon>Bacteria</taxon>
        <taxon>Pseudomonadati</taxon>
        <taxon>Pseudomonadota</taxon>
        <taxon>Betaproteobacteria</taxon>
        <taxon>Burkholderiales</taxon>
        <taxon>Oxalobacteraceae</taxon>
        <taxon>Sapientia</taxon>
    </lineage>
</organism>
<comment type="subcellular location">
    <subcellularLocation>
        <location evidence="12">Cell membrane</location>
        <topology evidence="12">Multi-pass membrane protein</topology>
    </subcellularLocation>
    <subcellularLocation>
        <location evidence="1">Membrane</location>
        <topology evidence="1">Multi-pass membrane protein</topology>
    </subcellularLocation>
</comment>
<dbReference type="RefSeq" id="WP_133326940.1">
    <property type="nucleotide sequence ID" value="NZ_SMYL01000002.1"/>
</dbReference>
<evidence type="ECO:0000256" key="9">
    <source>
        <dbReference type="ARBA" id="ARBA00022989"/>
    </source>
</evidence>
<dbReference type="InterPro" id="IPR023051">
    <property type="entry name" value="Kup"/>
</dbReference>
<evidence type="ECO:0000256" key="2">
    <source>
        <dbReference type="ARBA" id="ARBA00007019"/>
    </source>
</evidence>
<comment type="caution">
    <text evidence="15">The sequence shown here is derived from an EMBL/GenBank/DDBJ whole genome shotgun (WGS) entry which is preliminary data.</text>
</comment>
<dbReference type="Pfam" id="PF02705">
    <property type="entry name" value="K_trans"/>
    <property type="match status" value="1"/>
</dbReference>
<feature type="transmembrane region" description="Helical" evidence="12">
    <location>
        <begin position="424"/>
        <end position="445"/>
    </location>
</feature>
<dbReference type="PANTHER" id="PTHR30540">
    <property type="entry name" value="OSMOTIC STRESS POTASSIUM TRANSPORTER"/>
    <property type="match status" value="1"/>
</dbReference>
<keyword evidence="11 12" id="KW-0472">Membrane</keyword>
<dbReference type="InterPro" id="IPR053952">
    <property type="entry name" value="K_trans_C"/>
</dbReference>
<dbReference type="PANTHER" id="PTHR30540:SF79">
    <property type="entry name" value="LOW AFFINITY POTASSIUM TRANSPORT SYSTEM PROTEIN KUP"/>
    <property type="match status" value="1"/>
</dbReference>
<feature type="transmembrane region" description="Helical" evidence="12">
    <location>
        <begin position="250"/>
        <end position="266"/>
    </location>
</feature>
<keyword evidence="5 12" id="KW-0633">Potassium transport</keyword>
<keyword evidence="7 12" id="KW-0769">Symport</keyword>
<feature type="transmembrane region" description="Helical" evidence="12">
    <location>
        <begin position="144"/>
        <end position="162"/>
    </location>
</feature>
<dbReference type="Pfam" id="PF22776">
    <property type="entry name" value="K_trans_C"/>
    <property type="match status" value="1"/>
</dbReference>
<feature type="transmembrane region" description="Helical" evidence="12">
    <location>
        <begin position="214"/>
        <end position="238"/>
    </location>
</feature>
<evidence type="ECO:0000313" key="16">
    <source>
        <dbReference type="Proteomes" id="UP000294829"/>
    </source>
</evidence>